<feature type="compositionally biased region" description="Basic and acidic residues" evidence="1">
    <location>
        <begin position="171"/>
        <end position="180"/>
    </location>
</feature>
<reference evidence="2 3" key="1">
    <citation type="journal article" date="2020" name="J. Phycol.">
        <title>Comparative genome analysis reveals Cyanidiococcus gen. nov., a new extremophilic red algal genus sister to Cyanidioschyzon (Cyanidioschyzonaceae, Rhodophyta).</title>
        <authorList>
            <person name="Liu S.-L."/>
            <person name="Chiang Y.-R."/>
            <person name="Yoon H.S."/>
            <person name="Fu H.-Y."/>
        </authorList>
    </citation>
    <scope>NUCLEOTIDE SEQUENCE [LARGE SCALE GENOMIC DNA]</scope>
    <source>
        <strain evidence="2 3">THAL066</strain>
    </source>
</reference>
<organism evidence="2 3">
    <name type="scientific">Cyanidiococcus yangmingshanensis</name>
    <dbReference type="NCBI Taxonomy" id="2690220"/>
    <lineage>
        <taxon>Eukaryota</taxon>
        <taxon>Rhodophyta</taxon>
        <taxon>Bangiophyceae</taxon>
        <taxon>Cyanidiales</taxon>
        <taxon>Cyanidiaceae</taxon>
        <taxon>Cyanidiococcus</taxon>
    </lineage>
</organism>
<sequence length="311" mass="33656">MGGEKSARDEEGGEKVASGTTERTKAMLGSERLHGGAWAGTSLRQRSRNALGLPRTSPEPDETHSKSPTMARSYPTSPTASRARGKTEDVRRHSGEQQRNLGEFESLSSRSSQSSGPLSPNMASLPSELIPENAPLHLGLPPSLFDLDRSGTPRDSVIFAGSQSGRAPPRRTREFSHEHVSGADIEPSARISGSESVPRMVCDDPTYAQFLGTPRLGSFEASGGSIARSLDSWRPILSSDEVFCDIDSEQVRKLEKLIGVLRTLVPEDGEQCTILGNELCAALEHCGLRAQVKTVMRLLEEAEQVELTEHV</sequence>
<proteinExistence type="predicted"/>
<accession>A0A7J7IHF4</accession>
<feature type="compositionally biased region" description="Polar residues" evidence="1">
    <location>
        <begin position="66"/>
        <end position="80"/>
    </location>
</feature>
<dbReference type="EMBL" id="VWRR01000012">
    <property type="protein sequence ID" value="KAF6001947.1"/>
    <property type="molecule type" value="Genomic_DNA"/>
</dbReference>
<feature type="region of interest" description="Disordered" evidence="1">
    <location>
        <begin position="1"/>
        <end position="127"/>
    </location>
</feature>
<name>A0A7J7IHF4_9RHOD</name>
<comment type="caution">
    <text evidence="2">The sequence shown here is derived from an EMBL/GenBank/DDBJ whole genome shotgun (WGS) entry which is preliminary data.</text>
</comment>
<keyword evidence="3" id="KW-1185">Reference proteome</keyword>
<dbReference type="Proteomes" id="UP000530660">
    <property type="component" value="Unassembled WGS sequence"/>
</dbReference>
<evidence type="ECO:0000313" key="3">
    <source>
        <dbReference type="Proteomes" id="UP000530660"/>
    </source>
</evidence>
<evidence type="ECO:0000256" key="1">
    <source>
        <dbReference type="SAM" id="MobiDB-lite"/>
    </source>
</evidence>
<feature type="compositionally biased region" description="Basic and acidic residues" evidence="1">
    <location>
        <begin position="85"/>
        <end position="96"/>
    </location>
</feature>
<feature type="region of interest" description="Disordered" evidence="1">
    <location>
        <begin position="159"/>
        <end position="180"/>
    </location>
</feature>
<feature type="compositionally biased region" description="Basic and acidic residues" evidence="1">
    <location>
        <begin position="1"/>
        <end position="14"/>
    </location>
</feature>
<evidence type="ECO:0000313" key="2">
    <source>
        <dbReference type="EMBL" id="KAF6001947.1"/>
    </source>
</evidence>
<dbReference type="AlphaFoldDB" id="A0A7J7IHF4"/>
<protein>
    <submittedName>
        <fullName evidence="2">Uncharacterized protein</fullName>
    </submittedName>
</protein>
<feature type="compositionally biased region" description="Low complexity" evidence="1">
    <location>
        <begin position="106"/>
        <end position="120"/>
    </location>
</feature>
<gene>
    <name evidence="2" type="ORF">F1559_002052</name>
</gene>
<dbReference type="OrthoDB" id="10403325at2759"/>